<dbReference type="GO" id="GO:0050650">
    <property type="term" value="P:chondroitin sulfate proteoglycan biosynthetic process"/>
    <property type="evidence" value="ECO:0007669"/>
    <property type="project" value="TreeGrafter"/>
</dbReference>
<dbReference type="GO" id="GO:0016020">
    <property type="term" value="C:membrane"/>
    <property type="evidence" value="ECO:0007669"/>
    <property type="project" value="InterPro"/>
</dbReference>
<comment type="caution">
    <text evidence="15">The sequence shown here is derived from an EMBL/GenBank/DDBJ whole genome shotgun (WGS) entry which is preliminary data.</text>
</comment>
<keyword evidence="3" id="KW-0328">Glycosyltransferase</keyword>
<keyword evidence="7" id="KW-0256">Endoplasmic reticulum</keyword>
<evidence type="ECO:0000256" key="10">
    <source>
        <dbReference type="ARBA" id="ARBA00023034"/>
    </source>
</evidence>
<keyword evidence="16" id="KW-1185">Reference proteome</keyword>
<dbReference type="InterPro" id="IPR043538">
    <property type="entry name" value="XYLT"/>
</dbReference>
<evidence type="ECO:0000256" key="2">
    <source>
        <dbReference type="ARBA" id="ARBA00004648"/>
    </source>
</evidence>
<dbReference type="Proteomes" id="UP000553776">
    <property type="component" value="Unassembled WGS sequence"/>
</dbReference>
<evidence type="ECO:0000256" key="13">
    <source>
        <dbReference type="ARBA" id="ARBA00023180"/>
    </source>
</evidence>
<evidence type="ECO:0000256" key="12">
    <source>
        <dbReference type="ARBA" id="ARBA00023157"/>
    </source>
</evidence>
<sequence>MSVAYFIMAHHKPSMLLRMMNAIYSEENIYLIHIDSRADDEMLDLARNLQSSNDNIHLLPSRFLNWGGWSLVQAELDAIRVLLNWSRKWTHLINLSGQDFPLVKQDLILSFLNDNKERNFILAKPTDPAMMKGLQGAFVIEDAKKYQRLGEREPFESYFTENIRQYSGSQWKMITRSFAEYAVDSYLSYEMQDYYRYSFTPDEYFFPTLIQNSPFSETVVPNIKRFIRMEAGEHSKNHATLLTIDDLGSLFSNDTFFARKFDDEVDSKIIDAIEEMLALRP</sequence>
<protein>
    <recommendedName>
        <fullName evidence="14">Peptide O-xylosyltransferase</fullName>
    </recommendedName>
</protein>
<dbReference type="GO" id="GO:0030158">
    <property type="term" value="F:protein xylosyltransferase activity"/>
    <property type="evidence" value="ECO:0007669"/>
    <property type="project" value="InterPro"/>
</dbReference>
<gene>
    <name evidence="15" type="ORF">H7B90_12360</name>
</gene>
<evidence type="ECO:0000256" key="4">
    <source>
        <dbReference type="ARBA" id="ARBA00022679"/>
    </source>
</evidence>
<evidence type="ECO:0000256" key="9">
    <source>
        <dbReference type="ARBA" id="ARBA00022989"/>
    </source>
</evidence>
<evidence type="ECO:0000256" key="3">
    <source>
        <dbReference type="ARBA" id="ARBA00022676"/>
    </source>
</evidence>
<keyword evidence="13" id="KW-0325">Glycoprotein</keyword>
<dbReference type="AlphaFoldDB" id="A0A841TVI7"/>
<dbReference type="InterPro" id="IPR003406">
    <property type="entry name" value="Glyco_trans_14"/>
</dbReference>
<accession>A0A841TVI7</accession>
<evidence type="ECO:0000256" key="6">
    <source>
        <dbReference type="ARBA" id="ARBA00022723"/>
    </source>
</evidence>
<evidence type="ECO:0000256" key="14">
    <source>
        <dbReference type="ARBA" id="ARBA00042865"/>
    </source>
</evidence>
<organism evidence="15 16">
    <name type="scientific">Cohnella xylanilytica</name>
    <dbReference type="NCBI Taxonomy" id="557555"/>
    <lineage>
        <taxon>Bacteria</taxon>
        <taxon>Bacillati</taxon>
        <taxon>Bacillota</taxon>
        <taxon>Bacilli</taxon>
        <taxon>Bacillales</taxon>
        <taxon>Paenibacillaceae</taxon>
        <taxon>Cohnella</taxon>
    </lineage>
</organism>
<evidence type="ECO:0000256" key="11">
    <source>
        <dbReference type="ARBA" id="ARBA00023136"/>
    </source>
</evidence>
<keyword evidence="10" id="KW-0333">Golgi apparatus</keyword>
<dbReference type="PANTHER" id="PTHR46025">
    <property type="entry name" value="XYLOSYLTRANSFERASE OXT"/>
    <property type="match status" value="1"/>
</dbReference>
<dbReference type="GO" id="GO:0046872">
    <property type="term" value="F:metal ion binding"/>
    <property type="evidence" value="ECO:0007669"/>
    <property type="project" value="UniProtKB-KW"/>
</dbReference>
<evidence type="ECO:0000256" key="5">
    <source>
        <dbReference type="ARBA" id="ARBA00022692"/>
    </source>
</evidence>
<dbReference type="PANTHER" id="PTHR46025:SF3">
    <property type="entry name" value="XYLOSYLTRANSFERASE OXT"/>
    <property type="match status" value="1"/>
</dbReference>
<dbReference type="EMBL" id="JACJVR010000050">
    <property type="protein sequence ID" value="MBB6692195.1"/>
    <property type="molecule type" value="Genomic_DNA"/>
</dbReference>
<evidence type="ECO:0000256" key="1">
    <source>
        <dbReference type="ARBA" id="ARBA00004323"/>
    </source>
</evidence>
<evidence type="ECO:0000256" key="7">
    <source>
        <dbReference type="ARBA" id="ARBA00022824"/>
    </source>
</evidence>
<keyword evidence="11" id="KW-0472">Membrane</keyword>
<dbReference type="RefSeq" id="WP_185136188.1">
    <property type="nucleotide sequence ID" value="NZ_JACJVR010000050.1"/>
</dbReference>
<name>A0A841TVI7_9BACL</name>
<keyword evidence="9" id="KW-1133">Transmembrane helix</keyword>
<comment type="subcellular location">
    <subcellularLocation>
        <location evidence="2">Endoplasmic reticulum membrane</location>
        <topology evidence="2">Single-pass type II membrane protein</topology>
    </subcellularLocation>
    <subcellularLocation>
        <location evidence="1">Golgi apparatus membrane</location>
        <topology evidence="1">Single-pass type II membrane protein</topology>
    </subcellularLocation>
</comment>
<evidence type="ECO:0000313" key="15">
    <source>
        <dbReference type="EMBL" id="MBB6692195.1"/>
    </source>
</evidence>
<keyword evidence="8" id="KW-0735">Signal-anchor</keyword>
<proteinExistence type="predicted"/>
<keyword evidence="5" id="KW-0812">Transmembrane</keyword>
<evidence type="ECO:0000313" key="16">
    <source>
        <dbReference type="Proteomes" id="UP000553776"/>
    </source>
</evidence>
<dbReference type="GO" id="GO:0015012">
    <property type="term" value="P:heparan sulfate proteoglycan biosynthetic process"/>
    <property type="evidence" value="ECO:0007669"/>
    <property type="project" value="TreeGrafter"/>
</dbReference>
<keyword evidence="12" id="KW-1015">Disulfide bond</keyword>
<evidence type="ECO:0000256" key="8">
    <source>
        <dbReference type="ARBA" id="ARBA00022968"/>
    </source>
</evidence>
<dbReference type="Pfam" id="PF02485">
    <property type="entry name" value="Branch"/>
    <property type="match status" value="1"/>
</dbReference>
<reference evidence="15 16" key="1">
    <citation type="submission" date="2020-08" db="EMBL/GenBank/DDBJ databases">
        <title>Cohnella phylogeny.</title>
        <authorList>
            <person name="Dunlap C."/>
        </authorList>
    </citation>
    <scope>NUCLEOTIDE SEQUENCE [LARGE SCALE GENOMIC DNA]</scope>
    <source>
        <strain evidence="15 16">DSM 25239</strain>
    </source>
</reference>
<keyword evidence="6" id="KW-0479">Metal-binding</keyword>
<keyword evidence="4" id="KW-0808">Transferase</keyword>